<evidence type="ECO:0000256" key="3">
    <source>
        <dbReference type="ARBA" id="ARBA00023002"/>
    </source>
</evidence>
<keyword evidence="7" id="KW-1185">Reference proteome</keyword>
<dbReference type="PANTHER" id="PTHR46865:SF7">
    <property type="entry name" value="MONOOXYGENASE, PUTATIVE (AFU_ORTHOLOGUE AFUA_8G07040)-RELATED"/>
    <property type="match status" value="1"/>
</dbReference>
<keyword evidence="4" id="KW-1133">Transmembrane helix</keyword>
<feature type="transmembrane region" description="Helical" evidence="4">
    <location>
        <begin position="498"/>
        <end position="521"/>
    </location>
</feature>
<evidence type="ECO:0000256" key="4">
    <source>
        <dbReference type="SAM" id="Phobius"/>
    </source>
</evidence>
<gene>
    <name evidence="6" type="ORF">G7Y89_g12695</name>
</gene>
<dbReference type="Proteomes" id="UP000566819">
    <property type="component" value="Unassembled WGS sequence"/>
</dbReference>
<dbReference type="GO" id="GO:0071949">
    <property type="term" value="F:FAD binding"/>
    <property type="evidence" value="ECO:0007669"/>
    <property type="project" value="InterPro"/>
</dbReference>
<evidence type="ECO:0000313" key="7">
    <source>
        <dbReference type="Proteomes" id="UP000566819"/>
    </source>
</evidence>
<dbReference type="InterPro" id="IPR002938">
    <property type="entry name" value="FAD-bd"/>
</dbReference>
<dbReference type="InterPro" id="IPR051704">
    <property type="entry name" value="FAD_aromatic-hydroxylase"/>
</dbReference>
<comment type="caution">
    <text evidence="6">The sequence shown here is derived from an EMBL/GenBank/DDBJ whole genome shotgun (WGS) entry which is preliminary data.</text>
</comment>
<dbReference type="Pfam" id="PF01494">
    <property type="entry name" value="FAD_binding_3"/>
    <property type="match status" value="1"/>
</dbReference>
<organism evidence="6 7">
    <name type="scientific">Cudoniella acicularis</name>
    <dbReference type="NCBI Taxonomy" id="354080"/>
    <lineage>
        <taxon>Eukaryota</taxon>
        <taxon>Fungi</taxon>
        <taxon>Dikarya</taxon>
        <taxon>Ascomycota</taxon>
        <taxon>Pezizomycotina</taxon>
        <taxon>Leotiomycetes</taxon>
        <taxon>Helotiales</taxon>
        <taxon>Tricladiaceae</taxon>
        <taxon>Cudoniella</taxon>
    </lineage>
</organism>
<dbReference type="Gene3D" id="3.50.50.60">
    <property type="entry name" value="FAD/NAD(P)-binding domain"/>
    <property type="match status" value="1"/>
</dbReference>
<keyword evidence="3" id="KW-0560">Oxidoreductase</keyword>
<feature type="domain" description="FAD-binding" evidence="5">
    <location>
        <begin position="141"/>
        <end position="451"/>
    </location>
</feature>
<dbReference type="GO" id="GO:0016491">
    <property type="term" value="F:oxidoreductase activity"/>
    <property type="evidence" value="ECO:0007669"/>
    <property type="project" value="UniProtKB-KW"/>
</dbReference>
<evidence type="ECO:0000256" key="1">
    <source>
        <dbReference type="ARBA" id="ARBA00022630"/>
    </source>
</evidence>
<reference evidence="6 7" key="1">
    <citation type="submission" date="2020-03" db="EMBL/GenBank/DDBJ databases">
        <title>Draft Genome Sequence of Cudoniella acicularis.</title>
        <authorList>
            <person name="Buettner E."/>
            <person name="Kellner H."/>
        </authorList>
    </citation>
    <scope>NUCLEOTIDE SEQUENCE [LARGE SCALE GENOMIC DNA]</scope>
    <source>
        <strain evidence="6 7">DSM 108380</strain>
    </source>
</reference>
<keyword evidence="1" id="KW-0285">Flavoprotein</keyword>
<proteinExistence type="predicted"/>
<dbReference type="SUPFAM" id="SSF51905">
    <property type="entry name" value="FAD/NAD(P)-binding domain"/>
    <property type="match status" value="1"/>
</dbReference>
<sequence>MNYTSVPSKHTIFGPCTKQIHFETLPDPCSEECCMGGWDNQLATVDLNAWVLDKEKEIEERGWMVKKDEAFQDIPPYRIFGEEENNTSTIKGNSENPKKGWTILSLFKGGSKPREYKPDPKYGPTQLAVDHHGHGDKGVKLLKLGHDVTVVERFSSLRVTGLQIDLRGHGIEVMKRMGLEQAFRDKSAPEKGLQIVDRSGRRRAYFPANKDKSGKAKQNFTTDFEIMRGDLCRIMYDVTKDRIKYIFGTAVESFKEKENSVEVRFTDGKMDQFDLWVGADGQGSRTRKMMLGPDTADAFYPLNGVYIAYFTIPRPIQEGEEYIATSYIAPGRRGVMTRRQNPHAIQVYLGCTTDSERLKSSRPGDVKEEKSALTEIFQGAGWQTEDILKALPDVDDFYLERLGLVKLPSWFHGRVALVGDAAYCPSANTGMGTTSAIVGAYILAGEISRHCKRSNEEDADGGGHEDTQDGLTTALKAYEQKFKPFMDQVQKGISEDKGWSSISTPFGIAILNCFLGIASFFKMNIGKWFLREDAKGWDLPEYEEMLRD</sequence>
<evidence type="ECO:0000256" key="2">
    <source>
        <dbReference type="ARBA" id="ARBA00022827"/>
    </source>
</evidence>
<accession>A0A8H4R9X5</accession>
<dbReference type="PANTHER" id="PTHR46865">
    <property type="entry name" value="OXIDOREDUCTASE-RELATED"/>
    <property type="match status" value="1"/>
</dbReference>
<name>A0A8H4R9X5_9HELO</name>
<keyword evidence="2" id="KW-0274">FAD</keyword>
<dbReference type="OrthoDB" id="655030at2759"/>
<evidence type="ECO:0000259" key="5">
    <source>
        <dbReference type="Pfam" id="PF01494"/>
    </source>
</evidence>
<protein>
    <recommendedName>
        <fullName evidence="5">FAD-binding domain-containing protein</fullName>
    </recommendedName>
</protein>
<dbReference type="AlphaFoldDB" id="A0A8H4R9X5"/>
<dbReference type="InterPro" id="IPR036188">
    <property type="entry name" value="FAD/NAD-bd_sf"/>
</dbReference>
<evidence type="ECO:0000313" key="6">
    <source>
        <dbReference type="EMBL" id="KAF4625471.1"/>
    </source>
</evidence>
<keyword evidence="4" id="KW-0812">Transmembrane</keyword>
<dbReference type="EMBL" id="JAAMPI010001370">
    <property type="protein sequence ID" value="KAF4625471.1"/>
    <property type="molecule type" value="Genomic_DNA"/>
</dbReference>
<keyword evidence="4" id="KW-0472">Membrane</keyword>